<dbReference type="OrthoDB" id="9777711at2"/>
<dbReference type="InterPro" id="IPR051053">
    <property type="entry name" value="ECH/Chromodomain_protein"/>
</dbReference>
<dbReference type="RefSeq" id="WP_092859173.1">
    <property type="nucleotide sequence ID" value="NZ_FOQH01000003.1"/>
</dbReference>
<dbReference type="InterPro" id="IPR029045">
    <property type="entry name" value="ClpP/crotonase-like_dom_sf"/>
</dbReference>
<accession>A0A1I3EIG7</accession>
<comment type="similarity">
    <text evidence="1">Belongs to the enoyl-CoA hydratase/isomerase family.</text>
</comment>
<sequence>MQDAPAAWSDIAVARHGDVCVITLNRPDKLNAYTGTMGVELARALREAAADDAVRAVVVTGAGRAFCAGADVSAGADAFDSSGEGKAQMFGDMAGSGKRQVGGGFVEAIFDSPKPVIAAINGAAVGVGLTLTLPMDVRIVAEGAKLGFIFARRGLVPEAGSAWFLPRIVGLPQALRWSMSGRVFGPDEALSGGLVSEIVAPEALLDRALEIAAELTADSAPVSVALTRQLLWRFAGAPDPWGLLEIDAPMSLERGRHGDVKEGVASFLEKRKAAFPGKVSTDMPSQYPWWPQEP</sequence>
<dbReference type="InterPro" id="IPR001753">
    <property type="entry name" value="Enoyl-CoA_hydra/iso"/>
</dbReference>
<dbReference type="PANTHER" id="PTHR43684">
    <property type="match status" value="1"/>
</dbReference>
<evidence type="ECO:0000256" key="1">
    <source>
        <dbReference type="ARBA" id="ARBA00005254"/>
    </source>
</evidence>
<protein>
    <submittedName>
        <fullName evidence="2">Enoyl-CoA hydratase/carnithine racemase</fullName>
    </submittedName>
</protein>
<name>A0A1I3EIG7_9RHOB</name>
<dbReference type="AlphaFoldDB" id="A0A1I3EIG7"/>
<gene>
    <name evidence="2" type="ORF">SAMN05216258_103401</name>
</gene>
<dbReference type="SUPFAM" id="SSF52096">
    <property type="entry name" value="ClpP/crotonase"/>
    <property type="match status" value="1"/>
</dbReference>
<proteinExistence type="inferred from homology"/>
<dbReference type="CDD" id="cd06558">
    <property type="entry name" value="crotonase-like"/>
    <property type="match status" value="1"/>
</dbReference>
<organism evidence="2 3">
    <name type="scientific">Albimonas pacifica</name>
    <dbReference type="NCBI Taxonomy" id="1114924"/>
    <lineage>
        <taxon>Bacteria</taxon>
        <taxon>Pseudomonadati</taxon>
        <taxon>Pseudomonadota</taxon>
        <taxon>Alphaproteobacteria</taxon>
        <taxon>Rhodobacterales</taxon>
        <taxon>Paracoccaceae</taxon>
        <taxon>Albimonas</taxon>
    </lineage>
</organism>
<dbReference type="Proteomes" id="UP000199377">
    <property type="component" value="Unassembled WGS sequence"/>
</dbReference>
<dbReference type="Pfam" id="PF00378">
    <property type="entry name" value="ECH_1"/>
    <property type="match status" value="1"/>
</dbReference>
<evidence type="ECO:0000313" key="3">
    <source>
        <dbReference type="Proteomes" id="UP000199377"/>
    </source>
</evidence>
<reference evidence="2 3" key="1">
    <citation type="submission" date="2016-10" db="EMBL/GenBank/DDBJ databases">
        <authorList>
            <person name="de Groot N.N."/>
        </authorList>
    </citation>
    <scope>NUCLEOTIDE SEQUENCE [LARGE SCALE GENOMIC DNA]</scope>
    <source>
        <strain evidence="2 3">CGMCC 1.11030</strain>
    </source>
</reference>
<dbReference type="EMBL" id="FOQH01000003">
    <property type="protein sequence ID" value="SFH98785.1"/>
    <property type="molecule type" value="Genomic_DNA"/>
</dbReference>
<dbReference type="Gene3D" id="3.90.226.10">
    <property type="entry name" value="2-enoyl-CoA Hydratase, Chain A, domain 1"/>
    <property type="match status" value="1"/>
</dbReference>
<dbReference type="STRING" id="1114924.SAMN05216258_103401"/>
<evidence type="ECO:0000313" key="2">
    <source>
        <dbReference type="EMBL" id="SFH98785.1"/>
    </source>
</evidence>
<keyword evidence="3" id="KW-1185">Reference proteome</keyword>
<dbReference type="GO" id="GO:0003824">
    <property type="term" value="F:catalytic activity"/>
    <property type="evidence" value="ECO:0007669"/>
    <property type="project" value="UniProtKB-ARBA"/>
</dbReference>
<dbReference type="PANTHER" id="PTHR43684:SF4">
    <property type="entry name" value="ENOYL-COA HYDRATASE_ISOMERASE FAMILY PROTEIN (AFU_ORTHOLOGUE AFUA_1G01890)"/>
    <property type="match status" value="1"/>
</dbReference>
<dbReference type="NCBIfam" id="NF006109">
    <property type="entry name" value="PRK08260.1"/>
    <property type="match status" value="1"/>
</dbReference>